<dbReference type="PANTHER" id="PTHR35585">
    <property type="entry name" value="HHE DOMAIN PROTEIN (AFU_ORTHOLOGUE AFUA_4G00730)"/>
    <property type="match status" value="1"/>
</dbReference>
<protein>
    <submittedName>
        <fullName evidence="3">Hemerythrin HHE cation binding domain-containing protein</fullName>
    </submittedName>
</protein>
<reference evidence="3 4" key="1">
    <citation type="submission" date="2019-03" db="EMBL/GenBank/DDBJ databases">
        <title>Genomic Encyclopedia of Type Strains, Phase IV (KMG-IV): sequencing the most valuable type-strain genomes for metagenomic binning, comparative biology and taxonomic classification.</title>
        <authorList>
            <person name="Goeker M."/>
        </authorList>
    </citation>
    <scope>NUCLEOTIDE SEQUENCE [LARGE SCALE GENOMIC DNA]</scope>
    <source>
        <strain evidence="3 4">DSM 18507</strain>
    </source>
</reference>
<evidence type="ECO:0000313" key="3">
    <source>
        <dbReference type="EMBL" id="TCW33849.1"/>
    </source>
</evidence>
<proteinExistence type="predicted"/>
<comment type="caution">
    <text evidence="3">The sequence shown here is derived from an EMBL/GenBank/DDBJ whole genome shotgun (WGS) entry which is preliminary data.</text>
</comment>
<gene>
    <name evidence="3" type="ORF">EV669_101386</name>
</gene>
<feature type="domain" description="Hemerythrin-like" evidence="2">
    <location>
        <begin position="16"/>
        <end position="132"/>
    </location>
</feature>
<dbReference type="PANTHER" id="PTHR35585:SF1">
    <property type="entry name" value="HHE DOMAIN PROTEIN (AFU_ORTHOLOGUE AFUA_4G00730)"/>
    <property type="match status" value="1"/>
</dbReference>
<keyword evidence="4" id="KW-1185">Reference proteome</keyword>
<accession>A0ABY2D0L1</accession>
<dbReference type="InterPro" id="IPR012312">
    <property type="entry name" value="Hemerythrin-like"/>
</dbReference>
<organism evidence="3 4">
    <name type="scientific">Gulbenkiania mobilis</name>
    <dbReference type="NCBI Taxonomy" id="397457"/>
    <lineage>
        <taxon>Bacteria</taxon>
        <taxon>Pseudomonadati</taxon>
        <taxon>Pseudomonadota</taxon>
        <taxon>Betaproteobacteria</taxon>
        <taxon>Neisseriales</taxon>
        <taxon>Chromobacteriaceae</taxon>
        <taxon>Gulbenkiania</taxon>
    </lineage>
</organism>
<evidence type="ECO:0000256" key="1">
    <source>
        <dbReference type="SAM" id="MobiDB-lite"/>
    </source>
</evidence>
<dbReference type="EMBL" id="SMDA01000001">
    <property type="protein sequence ID" value="TCW33849.1"/>
    <property type="molecule type" value="Genomic_DNA"/>
</dbReference>
<name>A0ABY2D0L1_GULMO</name>
<dbReference type="Gene3D" id="1.20.120.520">
    <property type="entry name" value="nmb1532 protein domain like"/>
    <property type="match status" value="1"/>
</dbReference>
<dbReference type="RefSeq" id="WP_132097741.1">
    <property type="nucleotide sequence ID" value="NZ_SMDA01000001.1"/>
</dbReference>
<dbReference type="Pfam" id="PF01814">
    <property type="entry name" value="Hemerythrin"/>
    <property type="match status" value="1"/>
</dbReference>
<dbReference type="CDD" id="cd12108">
    <property type="entry name" value="Hr-like"/>
    <property type="match status" value="1"/>
</dbReference>
<evidence type="ECO:0000259" key="2">
    <source>
        <dbReference type="Pfam" id="PF01814"/>
    </source>
</evidence>
<feature type="region of interest" description="Disordered" evidence="1">
    <location>
        <begin position="175"/>
        <end position="194"/>
    </location>
</feature>
<dbReference type="Proteomes" id="UP000294801">
    <property type="component" value="Unassembled WGS sequence"/>
</dbReference>
<sequence length="194" mass="22050">MATRSQSSAREELLGMLIEDHKRMKKAHRDFEKLDPESDREARTAIVERTCAELEVHAQLEEELLYPAARTKVAEDNLIDEAEVEHQSAKQLIAQIKTMNPDDPKYSASFTVLCEYVKHHVREEEGELFPQLGRSRLDWIGMLETMVSRRRELMTEMGLLDESLVADAMEDLEKNVKTPAARRSGRAAGSTGNP</sequence>
<evidence type="ECO:0000313" key="4">
    <source>
        <dbReference type="Proteomes" id="UP000294801"/>
    </source>
</evidence>